<name>A0A066RMQ7_9GAMM</name>
<dbReference type="STRING" id="1654360.EA58_16960"/>
<comment type="caution">
    <text evidence="1">The sequence shown here is derived from an EMBL/GenBank/DDBJ whole genome shotgun (WGS) entry which is preliminary data.</text>
</comment>
<sequence length="92" mass="10373">MKGKFNFYEVVKINSKRSELSDANGLECAILGMAENDDGIYWYSVSSLIGEFSWDLREDELVSTGKTMKREDFYTGESITVSVNQDGEGKLK</sequence>
<dbReference type="EMBL" id="JMIB01000032">
    <property type="protein sequence ID" value="KDM90416.1"/>
    <property type="molecule type" value="Genomic_DNA"/>
</dbReference>
<reference evidence="1 2" key="1">
    <citation type="submission" date="2014-04" db="EMBL/GenBank/DDBJ databases">
        <title>Draft genome sequence of Photobacterium halotolerans S2753: a solonamide, ngercheumicin and holomycin producer.</title>
        <authorList>
            <person name="Machado H.R."/>
            <person name="Gram L."/>
        </authorList>
    </citation>
    <scope>NUCLEOTIDE SEQUENCE [LARGE SCALE GENOMIC DNA]</scope>
    <source>
        <strain evidence="1 2">S2753</strain>
    </source>
</reference>
<dbReference type="AlphaFoldDB" id="A0A066RMQ7"/>
<protein>
    <submittedName>
        <fullName evidence="1">Uncharacterized protein</fullName>
    </submittedName>
</protein>
<dbReference type="RefSeq" id="WP_036755117.1">
    <property type="nucleotide sequence ID" value="NZ_JAGSGC010000001.1"/>
</dbReference>
<proteinExistence type="predicted"/>
<organism evidence="1 2">
    <name type="scientific">Photobacterium galatheae</name>
    <dbReference type="NCBI Taxonomy" id="1654360"/>
    <lineage>
        <taxon>Bacteria</taxon>
        <taxon>Pseudomonadati</taxon>
        <taxon>Pseudomonadota</taxon>
        <taxon>Gammaproteobacteria</taxon>
        <taxon>Vibrionales</taxon>
        <taxon>Vibrionaceae</taxon>
        <taxon>Photobacterium</taxon>
    </lineage>
</organism>
<accession>A0A066RMQ7</accession>
<gene>
    <name evidence="1" type="ORF">EA58_16960</name>
</gene>
<keyword evidence="2" id="KW-1185">Reference proteome</keyword>
<evidence type="ECO:0000313" key="2">
    <source>
        <dbReference type="Proteomes" id="UP000027192"/>
    </source>
</evidence>
<dbReference type="OrthoDB" id="4241081at2"/>
<evidence type="ECO:0000313" key="1">
    <source>
        <dbReference type="EMBL" id="KDM90416.1"/>
    </source>
</evidence>
<dbReference type="Proteomes" id="UP000027192">
    <property type="component" value="Unassembled WGS sequence"/>
</dbReference>